<name>A0A938BL29_9BACT</name>
<keyword evidence="4 6" id="KW-1133">Transmembrane helix</keyword>
<dbReference type="Proteomes" id="UP000703893">
    <property type="component" value="Unassembled WGS sequence"/>
</dbReference>
<feature type="non-terminal residue" evidence="8">
    <location>
        <position position="623"/>
    </location>
</feature>
<evidence type="ECO:0000256" key="4">
    <source>
        <dbReference type="ARBA" id="ARBA00022989"/>
    </source>
</evidence>
<evidence type="ECO:0000313" key="9">
    <source>
        <dbReference type="Proteomes" id="UP000703893"/>
    </source>
</evidence>
<evidence type="ECO:0000256" key="5">
    <source>
        <dbReference type="ARBA" id="ARBA00023136"/>
    </source>
</evidence>
<dbReference type="AlphaFoldDB" id="A0A938BL29"/>
<evidence type="ECO:0000313" key="8">
    <source>
        <dbReference type="EMBL" id="MBM3274851.1"/>
    </source>
</evidence>
<dbReference type="GO" id="GO:0005886">
    <property type="term" value="C:plasma membrane"/>
    <property type="evidence" value="ECO:0007669"/>
    <property type="project" value="UniProtKB-SubCell"/>
</dbReference>
<dbReference type="Gene3D" id="1.20.1640.10">
    <property type="entry name" value="Multidrug efflux transporter AcrB transmembrane domain"/>
    <property type="match status" value="1"/>
</dbReference>
<keyword evidence="3 6" id="KW-0812">Transmembrane</keyword>
<comment type="caution">
    <text evidence="8">The sequence shown here is derived from an EMBL/GenBank/DDBJ whole genome shotgun (WGS) entry which is preliminary data.</text>
</comment>
<dbReference type="InterPro" id="IPR000731">
    <property type="entry name" value="SSD"/>
</dbReference>
<feature type="transmembrane region" description="Helical" evidence="6">
    <location>
        <begin position="566"/>
        <end position="587"/>
    </location>
</feature>
<feature type="transmembrane region" description="Helical" evidence="6">
    <location>
        <begin position="293"/>
        <end position="313"/>
    </location>
</feature>
<dbReference type="InterPro" id="IPR004869">
    <property type="entry name" value="MMPL_dom"/>
</dbReference>
<dbReference type="Pfam" id="PF03176">
    <property type="entry name" value="MMPL"/>
    <property type="match status" value="2"/>
</dbReference>
<accession>A0A938BL29</accession>
<keyword evidence="5 6" id="KW-0472">Membrane</keyword>
<dbReference type="InterPro" id="IPR050545">
    <property type="entry name" value="Mycobact_MmpL"/>
</dbReference>
<dbReference type="SUPFAM" id="SSF82866">
    <property type="entry name" value="Multidrug efflux transporter AcrB transmembrane domain"/>
    <property type="match status" value="2"/>
</dbReference>
<dbReference type="PROSITE" id="PS50156">
    <property type="entry name" value="SSD"/>
    <property type="match status" value="1"/>
</dbReference>
<sequence>MFAALGRFVYRHRLAVVIAWVVMVAIGSAGARLLPDRLFEGSSEIAGSDSQKMEHTLREQFANPYTRLHIVAVTSKLHTVEDETYRQWIRDLTDAARRVPEVAEVTTYLDLKDKRLRSPDGHNTALMVGMRQTDLHGEQKAVPAIRSAIKPVKERILAADPGANIALTGRAAILYDIDSHMKHDGEKAESRALPISMVILVFAFGALVAAGIPLAIAMVGITVAMGLGCLLTLVMPVSAFIVNAVTMIGLAIGIDYALLMVNRYRKALEARPDAPDAVEEAIVETVETAGHSVVFSGLAVMISLSALYIAPLVEFQSMGLGATFVVVSCVLAALTLAPAIMGFVGRRIDAPRWMSSRMRMPGREEWWHRVANWVMDRPWRVLLTTVAFVLALGAPAIKMDTGFSNSRWFPMSFECRQGIEILGPLQQYNAVIPIFAVIRAPEGQDILQTRYIPRLFNFARELQKDDRVGSILSPVTLRDDLGLMQYLMLYRNADSALERFPQIEKLLLSRDRNAALFQIVASNSAKLRDTMNLSADIARKSPGGDLKLEVGGEPAYYIDFEKSMQWAFPQIIAVVVSVTLVVLFLAFRSFLLPIKAVLMNLLSVGAGYGVVVAVFQFGWGHQL</sequence>
<reference evidence="8 9" key="1">
    <citation type="submission" date="2019-03" db="EMBL/GenBank/DDBJ databases">
        <title>Lake Tanganyika Metagenome-Assembled Genomes (MAGs).</title>
        <authorList>
            <person name="Tran P."/>
        </authorList>
    </citation>
    <scope>NUCLEOTIDE SEQUENCE [LARGE SCALE GENOMIC DNA]</scope>
    <source>
        <strain evidence="8">K_DeepCast_65m_m2_236</strain>
    </source>
</reference>
<gene>
    <name evidence="8" type="ORF">FJZ00_06845</name>
</gene>
<feature type="domain" description="SSD" evidence="7">
    <location>
        <begin position="215"/>
        <end position="343"/>
    </location>
</feature>
<keyword evidence="2" id="KW-1003">Cell membrane</keyword>
<organism evidence="8 9">
    <name type="scientific">Candidatus Tanganyikabacteria bacterium</name>
    <dbReference type="NCBI Taxonomy" id="2961651"/>
    <lineage>
        <taxon>Bacteria</taxon>
        <taxon>Bacillati</taxon>
        <taxon>Candidatus Sericytochromatia</taxon>
        <taxon>Candidatus Tanganyikabacteria</taxon>
    </lineage>
</organism>
<feature type="transmembrane region" description="Helical" evidence="6">
    <location>
        <begin position="379"/>
        <end position="397"/>
    </location>
</feature>
<evidence type="ECO:0000256" key="3">
    <source>
        <dbReference type="ARBA" id="ARBA00022692"/>
    </source>
</evidence>
<protein>
    <submittedName>
        <fullName evidence="8">MMPL family transporter</fullName>
    </submittedName>
</protein>
<feature type="transmembrane region" description="Helical" evidence="6">
    <location>
        <begin position="319"/>
        <end position="344"/>
    </location>
</feature>
<proteinExistence type="predicted"/>
<feature type="transmembrane region" description="Helical" evidence="6">
    <location>
        <begin position="197"/>
        <end position="225"/>
    </location>
</feature>
<evidence type="ECO:0000256" key="1">
    <source>
        <dbReference type="ARBA" id="ARBA00004651"/>
    </source>
</evidence>
<feature type="transmembrane region" description="Helical" evidence="6">
    <location>
        <begin position="12"/>
        <end position="34"/>
    </location>
</feature>
<comment type="subcellular location">
    <subcellularLocation>
        <location evidence="1">Cell membrane</location>
        <topology evidence="1">Multi-pass membrane protein</topology>
    </subcellularLocation>
</comment>
<feature type="transmembrane region" description="Helical" evidence="6">
    <location>
        <begin position="599"/>
        <end position="619"/>
    </location>
</feature>
<dbReference type="PANTHER" id="PTHR33406:SF13">
    <property type="entry name" value="MEMBRANE PROTEIN YDFJ"/>
    <property type="match status" value="1"/>
</dbReference>
<evidence type="ECO:0000256" key="2">
    <source>
        <dbReference type="ARBA" id="ARBA00022475"/>
    </source>
</evidence>
<evidence type="ECO:0000256" key="6">
    <source>
        <dbReference type="SAM" id="Phobius"/>
    </source>
</evidence>
<feature type="transmembrane region" description="Helical" evidence="6">
    <location>
        <begin position="237"/>
        <end position="261"/>
    </location>
</feature>
<dbReference type="EMBL" id="VGJX01000351">
    <property type="protein sequence ID" value="MBM3274851.1"/>
    <property type="molecule type" value="Genomic_DNA"/>
</dbReference>
<evidence type="ECO:0000259" key="7">
    <source>
        <dbReference type="PROSITE" id="PS50156"/>
    </source>
</evidence>
<dbReference type="PANTHER" id="PTHR33406">
    <property type="entry name" value="MEMBRANE PROTEIN MJ1562-RELATED"/>
    <property type="match status" value="1"/>
</dbReference>